<name>A0A0H2KWE8_9MICO</name>
<evidence type="ECO:0000256" key="7">
    <source>
        <dbReference type="SAM" id="SignalP"/>
    </source>
</evidence>
<keyword evidence="3 7" id="KW-0732">Signal</keyword>
<dbReference type="Gene3D" id="3.40.50.2300">
    <property type="match status" value="2"/>
</dbReference>
<protein>
    <submittedName>
        <fullName evidence="9">Lipoprotein</fullName>
    </submittedName>
</protein>
<evidence type="ECO:0000256" key="5">
    <source>
        <dbReference type="ARBA" id="ARBA00023288"/>
    </source>
</evidence>
<evidence type="ECO:0000256" key="2">
    <source>
        <dbReference type="ARBA" id="ARBA00022475"/>
    </source>
</evidence>
<evidence type="ECO:0000256" key="3">
    <source>
        <dbReference type="ARBA" id="ARBA00022729"/>
    </source>
</evidence>
<dbReference type="PATRIC" id="fig|264251.5.peg.792"/>
<dbReference type="EMBL" id="JNBQ01000002">
    <property type="protein sequence ID" value="KLN36144.1"/>
    <property type="molecule type" value="Genomic_DNA"/>
</dbReference>
<dbReference type="RefSeq" id="WP_082140949.1">
    <property type="nucleotide sequence ID" value="NZ_JNBQ01000002.1"/>
</dbReference>
<reference evidence="9 10" key="1">
    <citation type="submission" date="2014-05" db="EMBL/GenBank/DDBJ databases">
        <title>Cellulosimicrobium funkei U11 genome.</title>
        <authorList>
            <person name="Hu C."/>
            <person name="Gong Y."/>
            <person name="Wan W."/>
            <person name="Jiang M."/>
        </authorList>
    </citation>
    <scope>NUCLEOTIDE SEQUENCE [LARGE SCALE GENOMIC DNA]</scope>
    <source>
        <strain evidence="9 10">U11</strain>
    </source>
</reference>
<evidence type="ECO:0000313" key="9">
    <source>
        <dbReference type="EMBL" id="KLN36144.1"/>
    </source>
</evidence>
<feature type="signal peptide" evidence="7">
    <location>
        <begin position="1"/>
        <end position="44"/>
    </location>
</feature>
<feature type="compositionally biased region" description="Polar residues" evidence="6">
    <location>
        <begin position="1"/>
        <end position="16"/>
    </location>
</feature>
<comment type="caution">
    <text evidence="9">The sequence shown here is derived from an EMBL/GenBank/DDBJ whole genome shotgun (WGS) entry which is preliminary data.</text>
</comment>
<proteinExistence type="predicted"/>
<keyword evidence="4" id="KW-0472">Membrane</keyword>
<organism evidence="9 10">
    <name type="scientific">Cellulosimicrobium funkei</name>
    <dbReference type="NCBI Taxonomy" id="264251"/>
    <lineage>
        <taxon>Bacteria</taxon>
        <taxon>Bacillati</taxon>
        <taxon>Actinomycetota</taxon>
        <taxon>Actinomycetes</taxon>
        <taxon>Micrococcales</taxon>
        <taxon>Promicromonosporaceae</taxon>
        <taxon>Cellulosimicrobium</taxon>
    </lineage>
</organism>
<feature type="region of interest" description="Disordered" evidence="6">
    <location>
        <begin position="1"/>
        <end position="25"/>
    </location>
</feature>
<sequence>MRSTRSTAVPTSSGRTPRSPRHRAHRLRTAAVAALSAASLVALSACGTSTEAGTDSDTAGAEPLRVGVFLPGSTSDTGFMQSAYLGYQRLEEELGDEVELSFVEEVAAADYEQTLVRFASASDLVVSVGGQTDADLRKVAPQFPDVTFVEIGGPADAEPLENLAYYDPQQAEAEYLSGALAALSSTTGKIGFIGGVELPAIVNASVAFANGAEAAVPGTTVVTPQFLGDFNDPAKAKQAAAANFGVGVDVVGQIVNLGKQGIEQAAKDAGASMIGGPIPGECTDGGPYVGFVRTDVGTEVEHAVRSVLDGTWEAAQVPFGLTSDLGGTELVVCTDDPETVAAIDEITESVASGAVTPY</sequence>
<evidence type="ECO:0000256" key="4">
    <source>
        <dbReference type="ARBA" id="ARBA00023136"/>
    </source>
</evidence>
<dbReference type="AlphaFoldDB" id="A0A0H2KWE8"/>
<dbReference type="PANTHER" id="PTHR34296:SF2">
    <property type="entry name" value="ABC TRANSPORTER GUANOSINE-BINDING PROTEIN NUPN"/>
    <property type="match status" value="1"/>
</dbReference>
<evidence type="ECO:0000313" key="10">
    <source>
        <dbReference type="Proteomes" id="UP000035265"/>
    </source>
</evidence>
<dbReference type="Proteomes" id="UP000035265">
    <property type="component" value="Unassembled WGS sequence"/>
</dbReference>
<dbReference type="InterPro" id="IPR050957">
    <property type="entry name" value="BMP_lipoprotein"/>
</dbReference>
<dbReference type="InterPro" id="IPR003760">
    <property type="entry name" value="PnrA-like"/>
</dbReference>
<keyword evidence="2" id="KW-1003">Cell membrane</keyword>
<dbReference type="STRING" id="264251.FB00_03865"/>
<evidence type="ECO:0000256" key="6">
    <source>
        <dbReference type="SAM" id="MobiDB-lite"/>
    </source>
</evidence>
<dbReference type="PANTHER" id="PTHR34296">
    <property type="entry name" value="TRANSCRIPTIONAL ACTIVATOR PROTEIN MED"/>
    <property type="match status" value="1"/>
</dbReference>
<evidence type="ECO:0000256" key="1">
    <source>
        <dbReference type="ARBA" id="ARBA00004236"/>
    </source>
</evidence>
<keyword evidence="10" id="KW-1185">Reference proteome</keyword>
<dbReference type="Pfam" id="PF02608">
    <property type="entry name" value="Bmp"/>
    <property type="match status" value="1"/>
</dbReference>
<comment type="subcellular location">
    <subcellularLocation>
        <location evidence="1">Cell membrane</location>
    </subcellularLocation>
</comment>
<keyword evidence="5 9" id="KW-0449">Lipoprotein</keyword>
<feature type="chain" id="PRO_5039427620" evidence="7">
    <location>
        <begin position="45"/>
        <end position="358"/>
    </location>
</feature>
<dbReference type="CDD" id="cd06304">
    <property type="entry name" value="PBP1_BmpA_Med_PnrA-like"/>
    <property type="match status" value="1"/>
</dbReference>
<evidence type="ECO:0000259" key="8">
    <source>
        <dbReference type="Pfam" id="PF02608"/>
    </source>
</evidence>
<gene>
    <name evidence="9" type="ORF">FB00_03865</name>
</gene>
<feature type="domain" description="ABC transporter substrate-binding protein PnrA-like" evidence="8">
    <location>
        <begin position="65"/>
        <end position="321"/>
    </location>
</feature>
<dbReference type="GO" id="GO:0005886">
    <property type="term" value="C:plasma membrane"/>
    <property type="evidence" value="ECO:0007669"/>
    <property type="project" value="UniProtKB-SubCell"/>
</dbReference>
<accession>A0A0H2KWE8</accession>